<reference evidence="2" key="1">
    <citation type="journal article" date="2020" name="Plant J.">
        <title>Transposons played a major role in the diversification between the closely related almond and peach genomes: results from the almond genome sequence.</title>
        <authorList>
            <person name="Alioto T."/>
            <person name="Alexiou K.G."/>
            <person name="Bardil A."/>
            <person name="Barteri F."/>
            <person name="Castanera R."/>
            <person name="Cruz F."/>
            <person name="Dhingra A."/>
            <person name="Duval H."/>
            <person name="Fernandez I Marti A."/>
            <person name="Frias L."/>
            <person name="Galan B."/>
            <person name="Garcia J.L."/>
            <person name="Howad W."/>
            <person name="Gomez-Garrido J."/>
            <person name="Gut M."/>
            <person name="Julca I."/>
            <person name="Morata J."/>
            <person name="Puigdomenech P."/>
            <person name="Ribeca P."/>
            <person name="Rubio Cabetas M.J."/>
            <person name="Vlasova A."/>
            <person name="Wirthensohn M."/>
            <person name="Garcia-Mas J."/>
            <person name="Gabaldon T."/>
            <person name="Casacuberta J.M."/>
            <person name="Arus P."/>
        </authorList>
    </citation>
    <scope>NUCLEOTIDE SEQUENCE [LARGE SCALE GENOMIC DNA]</scope>
    <source>
        <strain evidence="2">cv. Texas</strain>
    </source>
</reference>
<dbReference type="InParanoid" id="A0A5E4G150"/>
<dbReference type="Gramene" id="VVA33342">
    <property type="protein sequence ID" value="VVA33342"/>
    <property type="gene ID" value="Prudul26B024837"/>
</dbReference>
<gene>
    <name evidence="1" type="ORF">ALMOND_2B024837</name>
</gene>
<accession>A0A5E4G150</accession>
<protein>
    <submittedName>
        <fullName evidence="1">Uncharacterized protein</fullName>
    </submittedName>
</protein>
<proteinExistence type="predicted"/>
<evidence type="ECO:0000313" key="2">
    <source>
        <dbReference type="Proteomes" id="UP000327085"/>
    </source>
</evidence>
<evidence type="ECO:0000313" key="1">
    <source>
        <dbReference type="EMBL" id="VVA33342.1"/>
    </source>
</evidence>
<dbReference type="AlphaFoldDB" id="A0A5E4G150"/>
<name>A0A5E4G150_PRUDU</name>
<sequence length="104" mass="12174">MESTSMEPQKGSAIFGDQNGTLTRLGRFKERWAELSKKKERALEVFQEIMEEREGWSKLRRKGVVTGEVSCDLGGWVRMLCRWLTWEGEKEGDWQGWDDDDDQD</sequence>
<dbReference type="EMBL" id="CABIKO010000283">
    <property type="protein sequence ID" value="VVA33342.1"/>
    <property type="molecule type" value="Genomic_DNA"/>
</dbReference>
<organism evidence="1 2">
    <name type="scientific">Prunus dulcis</name>
    <name type="common">Almond</name>
    <name type="synonym">Amygdalus dulcis</name>
    <dbReference type="NCBI Taxonomy" id="3755"/>
    <lineage>
        <taxon>Eukaryota</taxon>
        <taxon>Viridiplantae</taxon>
        <taxon>Streptophyta</taxon>
        <taxon>Embryophyta</taxon>
        <taxon>Tracheophyta</taxon>
        <taxon>Spermatophyta</taxon>
        <taxon>Magnoliopsida</taxon>
        <taxon>eudicotyledons</taxon>
        <taxon>Gunneridae</taxon>
        <taxon>Pentapetalae</taxon>
        <taxon>rosids</taxon>
        <taxon>fabids</taxon>
        <taxon>Rosales</taxon>
        <taxon>Rosaceae</taxon>
        <taxon>Amygdaloideae</taxon>
        <taxon>Amygdaleae</taxon>
        <taxon>Prunus</taxon>
    </lineage>
</organism>
<dbReference type="Proteomes" id="UP000327085">
    <property type="component" value="Chromosome 8"/>
</dbReference>